<gene>
    <name evidence="2" type="ORF">NYF23_06175</name>
</gene>
<dbReference type="Gene3D" id="2.30.110.10">
    <property type="entry name" value="Electron Transport, Fmn-binding Protein, Chain A"/>
    <property type="match status" value="1"/>
</dbReference>
<sequence>MAADTAPLKAFLQAESVLTLSVNDDQGPWTAPVLYVADEDLNLYFLSSSSTRHIASLPEDNRIAASIYSDYKGDWLGICGVQMEAHISQVDETDRAAAAARYFQRFPEVKALIDNPANEQEQRIGAAFGKSHFFRVTPTCVRFINNADGFSSRNEWRF</sequence>
<feature type="domain" description="Pyridoxamine 5'-phosphate oxidase N-terminal" evidence="1">
    <location>
        <begin position="8"/>
        <end position="143"/>
    </location>
</feature>
<proteinExistence type="predicted"/>
<dbReference type="Pfam" id="PF01243">
    <property type="entry name" value="PNPOx_N"/>
    <property type="match status" value="1"/>
</dbReference>
<dbReference type="InterPro" id="IPR012349">
    <property type="entry name" value="Split_barrel_FMN-bd"/>
</dbReference>
<dbReference type="InterPro" id="IPR011576">
    <property type="entry name" value="Pyridox_Oxase_N"/>
</dbReference>
<dbReference type="Proteomes" id="UP001059934">
    <property type="component" value="Chromosome"/>
</dbReference>
<accession>A0ABY5TUE8</accession>
<keyword evidence="3" id="KW-1185">Reference proteome</keyword>
<organism evidence="2 3">
    <name type="scientific">SAR92 clade bacterium H455</name>
    <dbReference type="NCBI Taxonomy" id="2974818"/>
    <lineage>
        <taxon>Bacteria</taxon>
        <taxon>Pseudomonadati</taxon>
        <taxon>Pseudomonadota</taxon>
        <taxon>Gammaproteobacteria</taxon>
        <taxon>Cellvibrionales</taxon>
        <taxon>Porticoccaceae</taxon>
        <taxon>SAR92 clade</taxon>
    </lineage>
</organism>
<dbReference type="EMBL" id="CP103416">
    <property type="protein sequence ID" value="UVW36191.1"/>
    <property type="molecule type" value="Genomic_DNA"/>
</dbReference>
<dbReference type="SUPFAM" id="SSF50475">
    <property type="entry name" value="FMN-binding split barrel"/>
    <property type="match status" value="1"/>
</dbReference>
<name>A0ABY5TUE8_9GAMM</name>
<evidence type="ECO:0000313" key="2">
    <source>
        <dbReference type="EMBL" id="UVW36191.1"/>
    </source>
</evidence>
<evidence type="ECO:0000313" key="3">
    <source>
        <dbReference type="Proteomes" id="UP001059934"/>
    </source>
</evidence>
<protein>
    <submittedName>
        <fullName evidence="2">Pyridoxamine 5'-phosphate oxidase family protein</fullName>
    </submittedName>
</protein>
<evidence type="ECO:0000259" key="1">
    <source>
        <dbReference type="Pfam" id="PF01243"/>
    </source>
</evidence>
<reference evidence="2" key="1">
    <citation type="submission" date="2022-08" db="EMBL/GenBank/DDBJ databases">
        <title>Catabolic pathway analysis in culturable SAR92 clade bacteria reveals their overlooked roles in DMSP degradation in coastal seas.</title>
        <authorList>
            <person name="He X."/>
            <person name="Zhang X."/>
            <person name="Zhang Y."/>
        </authorList>
    </citation>
    <scope>NUCLEOTIDE SEQUENCE</scope>
    <source>
        <strain evidence="2">H455</strain>
    </source>
</reference>